<feature type="region of interest" description="Disordered" evidence="1">
    <location>
        <begin position="1"/>
        <end position="32"/>
    </location>
</feature>
<name>A0A6P4YP44_BRABE</name>
<feature type="compositionally biased region" description="Basic and acidic residues" evidence="1">
    <location>
        <begin position="242"/>
        <end position="252"/>
    </location>
</feature>
<proteinExistence type="predicted"/>
<organism evidence="2 3">
    <name type="scientific">Branchiostoma belcheri</name>
    <name type="common">Amphioxus</name>
    <dbReference type="NCBI Taxonomy" id="7741"/>
    <lineage>
        <taxon>Eukaryota</taxon>
        <taxon>Metazoa</taxon>
        <taxon>Chordata</taxon>
        <taxon>Cephalochordata</taxon>
        <taxon>Leptocardii</taxon>
        <taxon>Amphioxiformes</taxon>
        <taxon>Branchiostomatidae</taxon>
        <taxon>Branchiostoma</taxon>
    </lineage>
</organism>
<dbReference type="AlphaFoldDB" id="A0A6P4YP44"/>
<evidence type="ECO:0000256" key="1">
    <source>
        <dbReference type="SAM" id="MobiDB-lite"/>
    </source>
</evidence>
<dbReference type="KEGG" id="bbel:109475151"/>
<dbReference type="OrthoDB" id="10035111at2759"/>
<feature type="region of interest" description="Disordered" evidence="1">
    <location>
        <begin position="211"/>
        <end position="273"/>
    </location>
</feature>
<dbReference type="Proteomes" id="UP000515135">
    <property type="component" value="Unplaced"/>
</dbReference>
<gene>
    <name evidence="3" type="primary">LOC109475151</name>
</gene>
<keyword evidence="2" id="KW-1185">Reference proteome</keyword>
<accession>A0A6P4YP44</accession>
<sequence length="442" mass="48530">MAEDHRQIVNQNEQLSVVPEQPGQPSGALQPAVDAPVSASAREWGRVKLRIYNQSRSGSVLGEGAGVGIGIAAFYFQHVDLVRQAIRRSVERSDPGNPNQRPDPEVGLEVQVGSLLVPVIFHSKLGYEYFSSILNGTFLKACLRSELEKAGYGEPVDVSVEKWEVPPTSEARVTRAASLLPGTTGQYNVEAVLSPEKLSFFYFSNASPPQKLQDSLRTTEEDSGAPPVSDLAGLSVFTPDEDGQRKKDDDTPSGKGGPKKRPQIGLRARLQRHKESTTAKTMLQAYSCLEKGAAMLVSSEYQEGEGVRHLLEGLVLMEEVLPGDVETVLYGQHWLNLDKAKLNHLLCTELRDSAENTPCLLLQALQLPTGDSRLRAINHVIDVVLQRGKPDALYSDLAYIYFALCSTLWTSTKHSAATLSACASALMHQPRHLRIFWGTFRM</sequence>
<dbReference type="GeneID" id="109475151"/>
<evidence type="ECO:0000313" key="3">
    <source>
        <dbReference type="RefSeq" id="XP_019631245.1"/>
    </source>
</evidence>
<reference evidence="3" key="1">
    <citation type="submission" date="2025-08" db="UniProtKB">
        <authorList>
            <consortium name="RefSeq"/>
        </authorList>
    </citation>
    <scope>IDENTIFICATION</scope>
    <source>
        <tissue evidence="3">Gonad</tissue>
    </source>
</reference>
<protein>
    <submittedName>
        <fullName evidence="3">Uncharacterized protein LOC109475151</fullName>
    </submittedName>
</protein>
<dbReference type="RefSeq" id="XP_019631245.1">
    <property type="nucleotide sequence ID" value="XM_019775686.1"/>
</dbReference>
<evidence type="ECO:0000313" key="2">
    <source>
        <dbReference type="Proteomes" id="UP000515135"/>
    </source>
</evidence>